<dbReference type="GO" id="GO:0006799">
    <property type="term" value="P:polyphosphate biosynthetic process"/>
    <property type="evidence" value="ECO:0007669"/>
    <property type="project" value="UniProtKB-ARBA"/>
</dbReference>
<evidence type="ECO:0000256" key="3">
    <source>
        <dbReference type="ARBA" id="ARBA00022692"/>
    </source>
</evidence>
<comment type="subcellular location">
    <subcellularLocation>
        <location evidence="1">Vacuole membrane</location>
        <topology evidence="1">Multi-pass membrane protein</topology>
    </subcellularLocation>
</comment>
<evidence type="ECO:0000256" key="2">
    <source>
        <dbReference type="ARBA" id="ARBA00022554"/>
    </source>
</evidence>
<dbReference type="InterPro" id="IPR004331">
    <property type="entry name" value="SPX_dom"/>
</dbReference>
<dbReference type="PANTHER" id="PTHR46140">
    <property type="entry name" value="VACUOLAR TRANSPORTER CHAPERONE 1-RELATED"/>
    <property type="match status" value="1"/>
</dbReference>
<accession>A0AA38X7E4</accession>
<proteinExistence type="predicted"/>
<feature type="region of interest" description="Disordered" evidence="6">
    <location>
        <begin position="576"/>
        <end position="597"/>
    </location>
</feature>
<evidence type="ECO:0000256" key="6">
    <source>
        <dbReference type="SAM" id="MobiDB-lite"/>
    </source>
</evidence>
<dbReference type="InterPro" id="IPR042267">
    <property type="entry name" value="VTC_sf"/>
</dbReference>
<dbReference type="PANTHER" id="PTHR46140:SF1">
    <property type="entry name" value="VACUOLAR TRANSPORTER CHAPERONE COMPLEX SUBUNIT 4-RELATED"/>
    <property type="match status" value="1"/>
</dbReference>
<reference evidence="9" key="1">
    <citation type="submission" date="2022-10" db="EMBL/GenBank/DDBJ databases">
        <title>Culturing micro-colonial fungi from biological soil crusts in the Mojave desert and describing Neophaeococcomyces mojavensis, and introducing the new genera and species Taxawa tesnikishii.</title>
        <authorList>
            <person name="Kurbessoian T."/>
            <person name="Stajich J.E."/>
        </authorList>
    </citation>
    <scope>NUCLEOTIDE SEQUENCE</scope>
    <source>
        <strain evidence="9">TK_41</strain>
    </source>
</reference>
<keyword evidence="5 7" id="KW-0472">Membrane</keyword>
<feature type="transmembrane region" description="Helical" evidence="7">
    <location>
        <begin position="701"/>
        <end position="726"/>
    </location>
</feature>
<protein>
    <recommendedName>
        <fullName evidence="8">SPX domain-containing protein</fullName>
    </recommendedName>
</protein>
<dbReference type="Gene3D" id="3.20.100.30">
    <property type="entry name" value="VTC, catalytic tunnel domain"/>
    <property type="match status" value="1"/>
</dbReference>
<dbReference type="CDD" id="cd14474">
    <property type="entry name" value="SPX_YDR089W"/>
    <property type="match status" value="1"/>
</dbReference>
<evidence type="ECO:0000313" key="10">
    <source>
        <dbReference type="Proteomes" id="UP001172673"/>
    </source>
</evidence>
<dbReference type="PROSITE" id="PS51382">
    <property type="entry name" value="SPX"/>
    <property type="match status" value="1"/>
</dbReference>
<keyword evidence="2" id="KW-0926">Vacuole</keyword>
<evidence type="ECO:0000313" key="9">
    <source>
        <dbReference type="EMBL" id="KAJ9607958.1"/>
    </source>
</evidence>
<dbReference type="AlphaFoldDB" id="A0AA38X7E4"/>
<comment type="caution">
    <text evidence="9">The sequence shown here is derived from an EMBL/GenBank/DDBJ whole genome shotgun (WGS) entry which is preliminary data.</text>
</comment>
<evidence type="ECO:0000256" key="7">
    <source>
        <dbReference type="SAM" id="Phobius"/>
    </source>
</evidence>
<name>A0AA38X7E4_9EURO</name>
<dbReference type="InterPro" id="IPR051572">
    <property type="entry name" value="VTC_Complex_Subunit"/>
</dbReference>
<feature type="domain" description="SPX" evidence="8">
    <location>
        <begin position="1"/>
        <end position="164"/>
    </location>
</feature>
<dbReference type="GO" id="GO:0005774">
    <property type="term" value="C:vacuolar membrane"/>
    <property type="evidence" value="ECO:0007669"/>
    <property type="project" value="UniProtKB-SubCell"/>
</dbReference>
<keyword evidence="3 7" id="KW-0812">Transmembrane</keyword>
<keyword evidence="10" id="KW-1185">Reference proteome</keyword>
<dbReference type="Proteomes" id="UP001172673">
    <property type="component" value="Unassembled WGS sequence"/>
</dbReference>
<evidence type="ECO:0000256" key="1">
    <source>
        <dbReference type="ARBA" id="ARBA00004128"/>
    </source>
</evidence>
<evidence type="ECO:0000259" key="8">
    <source>
        <dbReference type="PROSITE" id="PS51382"/>
    </source>
</evidence>
<evidence type="ECO:0000256" key="5">
    <source>
        <dbReference type="ARBA" id="ARBA00023136"/>
    </source>
</evidence>
<keyword evidence="4 7" id="KW-1133">Transmembrane helix</keyword>
<evidence type="ECO:0000256" key="4">
    <source>
        <dbReference type="ARBA" id="ARBA00022989"/>
    </source>
</evidence>
<sequence>MKFGETFAQRSVPEWAAFNLSYNGIKDVIKRYTSSNHGGPVNIPQQGKSRWEDADAALFQIFKDQYDNISLFLGMKQGEIDRRLNLLRKQIASLRTHLDNTLDIDVAASTRSRRYRKLSKETEELGDLIQKAARFASAQKIAFRKLLKKYTKWTGSTSLQTRMDLELFSSHQLQTDYSDNLQELADLRSILARELAVPTLKRHQLERLDQKQQQTERPTTNTRSLIADINQSTTQAPSAFDAAITTVPFGEAAGSAVYWIHPDNLDEARALLHRNMKRIGAVSSVPSRIHSQESLTSSRSVSVSLPDHAPTEVVLFDNAQRFVTDKNSARPSKVALSAYWTSDKIAAVTLAGLSPIASGEQTILLDRASLPVALDREQCRSSYPKEADIVKSYLSEHRDVKPLASVRAYRSRYSGINNTADVANWATLDTSLNVGEVDMRLLGELQESSQTREDFPHAILHIRWEFARLPAVVRAFDESHLAYRVHDFTVEDMAVRTVQKDLPRPSWQDFLQTDITKLPLPHAPNINRLKTTNRLKVTSGDISGTSSGPSSSEGCTASIFSTATYVQSSVTSEEAPVVAAKPPEDLNTTSSTKARKKRARIMVPTPEPRFRYWNEFDDGESDVNPQDSYAIYVDPNEPSFPMFSKAWTAIMSSWPLRLITPQLETANERTPLLYDEDVSSESSSDSGSFVEAQQKQLRRGVVWGLVGGISITFLIGIAVLAIMASVA</sequence>
<gene>
    <name evidence="9" type="ORF">H2200_008037</name>
</gene>
<organism evidence="9 10">
    <name type="scientific">Cladophialophora chaetospira</name>
    <dbReference type="NCBI Taxonomy" id="386627"/>
    <lineage>
        <taxon>Eukaryota</taxon>
        <taxon>Fungi</taxon>
        <taxon>Dikarya</taxon>
        <taxon>Ascomycota</taxon>
        <taxon>Pezizomycotina</taxon>
        <taxon>Eurotiomycetes</taxon>
        <taxon>Chaetothyriomycetidae</taxon>
        <taxon>Chaetothyriales</taxon>
        <taxon>Herpotrichiellaceae</taxon>
        <taxon>Cladophialophora</taxon>
    </lineage>
</organism>
<dbReference type="EMBL" id="JAPDRK010000011">
    <property type="protein sequence ID" value="KAJ9607958.1"/>
    <property type="molecule type" value="Genomic_DNA"/>
</dbReference>